<comment type="caution">
    <text evidence="2">The sequence shown here is derived from an EMBL/GenBank/DDBJ whole genome shotgun (WGS) entry which is preliminary data.</text>
</comment>
<feature type="transmembrane region" description="Helical" evidence="1">
    <location>
        <begin position="31"/>
        <end position="48"/>
    </location>
</feature>
<protein>
    <recommendedName>
        <fullName evidence="4">DUF4234 domain-containing protein</fullName>
    </recommendedName>
</protein>
<reference evidence="2 3" key="1">
    <citation type="submission" date="2016-07" db="EMBL/GenBank/DDBJ databases">
        <title>Acinetobacter sp. ANC 4603.</title>
        <authorList>
            <person name="Radolfova-Krizova L."/>
            <person name="Nemec A."/>
        </authorList>
    </citation>
    <scope>NUCLEOTIDE SEQUENCE [LARGE SCALE GENOMIC DNA]</scope>
    <source>
        <strain evidence="2 3">ANC 4603</strain>
    </source>
</reference>
<feature type="transmembrane region" description="Helical" evidence="1">
    <location>
        <begin position="91"/>
        <end position="111"/>
    </location>
</feature>
<keyword evidence="1" id="KW-1133">Transmembrane helix</keyword>
<dbReference type="AlphaFoldDB" id="A0A1C3CZ99"/>
<gene>
    <name evidence="2" type="ORF">BBP83_14540</name>
</gene>
<dbReference type="EMBL" id="MBDL01000004">
    <property type="protein sequence ID" value="ODA14083.1"/>
    <property type="molecule type" value="Genomic_DNA"/>
</dbReference>
<dbReference type="Proteomes" id="UP000186553">
    <property type="component" value="Unassembled WGS sequence"/>
</dbReference>
<accession>A0A1C3CZ99</accession>
<sequence>MIMQNLENTETEAHILNIGVEAQKIMNLKRFILLSIGSFGLYPIWWTFEAWRFFMQKDHLDIMPAMRTILAYFFIYSLFNKIQMYAEGQGYTQKFSSIFMCIGFIACSLLVKLPDPYWLISVFSFVFLIPAFQALNYAKLNSQELHTVQMKKFSLPQKFLIAFGIVFWILILTALFILETPQ</sequence>
<keyword evidence="3" id="KW-1185">Reference proteome</keyword>
<evidence type="ECO:0000313" key="2">
    <source>
        <dbReference type="EMBL" id="ODA14083.1"/>
    </source>
</evidence>
<dbReference type="OrthoDB" id="8750132at2"/>
<evidence type="ECO:0008006" key="4">
    <source>
        <dbReference type="Google" id="ProtNLM"/>
    </source>
</evidence>
<dbReference type="RefSeq" id="WP_068886111.1">
    <property type="nucleotide sequence ID" value="NZ_CBCRUU010000001.1"/>
</dbReference>
<keyword evidence="1" id="KW-0472">Membrane</keyword>
<evidence type="ECO:0000256" key="1">
    <source>
        <dbReference type="SAM" id="Phobius"/>
    </source>
</evidence>
<feature type="transmembrane region" description="Helical" evidence="1">
    <location>
        <begin position="117"/>
        <end position="138"/>
    </location>
</feature>
<organism evidence="2 3">
    <name type="scientific">Acinetobacter celticus</name>
    <dbReference type="NCBI Taxonomy" id="1891224"/>
    <lineage>
        <taxon>Bacteria</taxon>
        <taxon>Pseudomonadati</taxon>
        <taxon>Pseudomonadota</taxon>
        <taxon>Gammaproteobacteria</taxon>
        <taxon>Moraxellales</taxon>
        <taxon>Moraxellaceae</taxon>
        <taxon>Acinetobacter</taxon>
    </lineage>
</organism>
<feature type="transmembrane region" description="Helical" evidence="1">
    <location>
        <begin position="60"/>
        <end position="79"/>
    </location>
</feature>
<name>A0A1C3CZ99_9GAMM</name>
<proteinExistence type="predicted"/>
<keyword evidence="1" id="KW-0812">Transmembrane</keyword>
<feature type="transmembrane region" description="Helical" evidence="1">
    <location>
        <begin position="159"/>
        <end position="178"/>
    </location>
</feature>
<evidence type="ECO:0000313" key="3">
    <source>
        <dbReference type="Proteomes" id="UP000186553"/>
    </source>
</evidence>